<name>A0A3M4XZ58_9PSED</name>
<feature type="transmembrane region" description="Helical" evidence="1">
    <location>
        <begin position="41"/>
        <end position="60"/>
    </location>
</feature>
<feature type="transmembrane region" description="Helical" evidence="1">
    <location>
        <begin position="104"/>
        <end position="124"/>
    </location>
</feature>
<keyword evidence="1" id="KW-0472">Membrane</keyword>
<feature type="transmembrane region" description="Helical" evidence="1">
    <location>
        <begin position="145"/>
        <end position="165"/>
    </location>
</feature>
<evidence type="ECO:0000313" key="2">
    <source>
        <dbReference type="EMBL" id="RMR81731.1"/>
    </source>
</evidence>
<gene>
    <name evidence="2" type="ORF">ALP78_101443</name>
</gene>
<organism evidence="2 3">
    <name type="scientific">Pseudomonas coronafaciens pv. striafaciens</name>
    <dbReference type="NCBI Taxonomy" id="235276"/>
    <lineage>
        <taxon>Bacteria</taxon>
        <taxon>Pseudomonadati</taxon>
        <taxon>Pseudomonadota</taxon>
        <taxon>Gammaproteobacteria</taxon>
        <taxon>Pseudomonadales</taxon>
        <taxon>Pseudomonadaceae</taxon>
        <taxon>Pseudomonas</taxon>
        <taxon>Pseudomonas coronafaciens</taxon>
    </lineage>
</organism>
<accession>A0A3M4XZ58</accession>
<evidence type="ECO:0000313" key="3">
    <source>
        <dbReference type="Proteomes" id="UP000268004"/>
    </source>
</evidence>
<sequence>MAEMSTIYDPDARTVRQVSTAIFLLTGTVGVMGPVSFSGGWWIYGCMLLTAFIYALYIKYACERYTLFASGYLTLLIFLLAFAPACVSYSVVTDDLSGSRLAGGFAAASLLAAVMLLYLFIYLTPTKEFPFEVSGNKVSFSSPDTSSVSGGVIAGLGTLVASAVIKSFTPLTTGILIILLFVFGCTFMLIHSRHLIRGLRTLSIQEKTMPTPYTFMQIDEIRDARARWWLSRLFRWVASRGKRQADS</sequence>
<keyword evidence="1" id="KW-1133">Transmembrane helix</keyword>
<keyword evidence="1" id="KW-0812">Transmembrane</keyword>
<reference evidence="2 3" key="1">
    <citation type="submission" date="2018-08" db="EMBL/GenBank/DDBJ databases">
        <title>Recombination of ecologically and evolutionarily significant loci maintains genetic cohesion in the Pseudomonas syringae species complex.</title>
        <authorList>
            <person name="Dillon M."/>
            <person name="Thakur S."/>
            <person name="Almeida R.N.D."/>
            <person name="Weir B.S."/>
            <person name="Guttman D.S."/>
        </authorList>
    </citation>
    <scope>NUCLEOTIDE SEQUENCE [LARGE SCALE GENOMIC DNA]</scope>
    <source>
        <strain evidence="2 3">ICMP 4996</strain>
    </source>
</reference>
<feature type="transmembrane region" description="Helical" evidence="1">
    <location>
        <begin position="171"/>
        <end position="190"/>
    </location>
</feature>
<comment type="caution">
    <text evidence="2">The sequence shown here is derived from an EMBL/GenBank/DDBJ whole genome shotgun (WGS) entry which is preliminary data.</text>
</comment>
<dbReference type="Proteomes" id="UP000268004">
    <property type="component" value="Unassembled WGS sequence"/>
</dbReference>
<evidence type="ECO:0000256" key="1">
    <source>
        <dbReference type="SAM" id="Phobius"/>
    </source>
</evidence>
<proteinExistence type="predicted"/>
<dbReference type="EMBL" id="RBSD01000180">
    <property type="protein sequence ID" value="RMR81731.1"/>
    <property type="molecule type" value="Genomic_DNA"/>
</dbReference>
<feature type="transmembrane region" description="Helical" evidence="1">
    <location>
        <begin position="72"/>
        <end position="92"/>
    </location>
</feature>
<dbReference type="AlphaFoldDB" id="A0A3M4XZ58"/>
<protein>
    <submittedName>
        <fullName evidence="2">Putative membrane protein</fullName>
    </submittedName>
</protein>